<sequence length="760" mass="85545">MNESAATCGVLKTMCHHRKVCHFHYPHETSIHLYQPCPPCPFPLHSGCISEPSFSFLTDPQTFIRPSSAKMHTSSPQITPSTPKCLRSLSTPSQDFDTSTATPPLHTVRQSLTLQPRPHLLLPPEDMNSTRKFSYASVKEEPGDGLPQSFESSLSSSDLEEVEWIAWPCTQWCKTKGLCSYHYGGTHEDHVSARLSGYLKSQPRKLQKILDELEKRRSAQKLFNLPFAKEITRVQPHPASFSLDIWREKVRESIGPYESDLSNEVAIFDDFDELPVYPIHQDQPVSYLESMPQEILDLIFSYVTVDHTADPYARPHVDLASCALASSRLHAAAVRVMYRHVSIPQSKAFFKLMRSIGNDKALGEMVQWLDFSHYSNMGFGSARNARNQKPYLTPTTLKACLDLVPNLQAFLVHEHIDDELNADIISTLLKMPLMSALDFCACSCRPFTQAFTQVCENMDSTPLPSLKGLSLHECTTLQPVVFETLLPRLASLTHLDVAHTLINDKALFSIPETAKITHLNLERCTGLQGSAVVKFITTHPAIKDSIVYLNLSADSSRHRLLSEVDVSRLLASLPPTVRSLNLGGARVNQTHIPALRRLSPHLEELGLRGADLSLSSDIKQLFKSEDDDSNTSSSPSKRTPYSSLRYIDLTNIKSVTQMSLSYSPSFCITDQESLPLEVIELSSEVLQEVKRRNAHIKRPEWVVKELGRRGWYVRQPLQGSTIDDGSRPWKMGARWWGMRKVPIVEQDVGGMYGYFMFKRS</sequence>
<dbReference type="EMBL" id="KN847520">
    <property type="protein sequence ID" value="KIV97840.1"/>
    <property type="molecule type" value="Genomic_DNA"/>
</dbReference>
<accession>A0A0D1X7K3</accession>
<dbReference type="AlphaFoldDB" id="A0A0D1X7K3"/>
<dbReference type="RefSeq" id="XP_016229414.1">
    <property type="nucleotide sequence ID" value="XM_016365765.1"/>
</dbReference>
<gene>
    <name evidence="1" type="ORF">PV10_01545</name>
</gene>
<dbReference type="OMA" id="TKQMNAE"/>
<dbReference type="Gene3D" id="3.80.10.10">
    <property type="entry name" value="Ribonuclease Inhibitor"/>
    <property type="match status" value="1"/>
</dbReference>
<evidence type="ECO:0000313" key="1">
    <source>
        <dbReference type="EMBL" id="KIV97840.1"/>
    </source>
</evidence>
<evidence type="ECO:0000313" key="2">
    <source>
        <dbReference type="Proteomes" id="UP000054302"/>
    </source>
</evidence>
<name>A0A0D1X7K3_EXOME</name>
<dbReference type="Proteomes" id="UP000054302">
    <property type="component" value="Unassembled WGS sequence"/>
</dbReference>
<dbReference type="HOGENOM" id="CLU_025206_0_0_1"/>
<proteinExistence type="predicted"/>
<dbReference type="InterPro" id="IPR032675">
    <property type="entry name" value="LRR_dom_sf"/>
</dbReference>
<keyword evidence="2" id="KW-1185">Reference proteome</keyword>
<dbReference type="VEuPathDB" id="FungiDB:PV10_01545"/>
<dbReference type="GeneID" id="27319390"/>
<dbReference type="SUPFAM" id="SSF52047">
    <property type="entry name" value="RNI-like"/>
    <property type="match status" value="1"/>
</dbReference>
<evidence type="ECO:0008006" key="3">
    <source>
        <dbReference type="Google" id="ProtNLM"/>
    </source>
</evidence>
<dbReference type="OrthoDB" id="9994419at2759"/>
<protein>
    <recommendedName>
        <fullName evidence="3">F-box domain-containing protein</fullName>
    </recommendedName>
</protein>
<dbReference type="STRING" id="212818.A0A0D1X7K3"/>
<reference evidence="1 2" key="1">
    <citation type="submission" date="2015-01" db="EMBL/GenBank/DDBJ databases">
        <title>The Genome Sequence of Exophiala mesophila CBS40295.</title>
        <authorList>
            <consortium name="The Broad Institute Genomics Platform"/>
            <person name="Cuomo C."/>
            <person name="de Hoog S."/>
            <person name="Gorbushina A."/>
            <person name="Stielow B."/>
            <person name="Teixiera M."/>
            <person name="Abouelleil A."/>
            <person name="Chapman S.B."/>
            <person name="Priest M."/>
            <person name="Young S.K."/>
            <person name="Wortman J."/>
            <person name="Nusbaum C."/>
            <person name="Birren B."/>
        </authorList>
    </citation>
    <scope>NUCLEOTIDE SEQUENCE [LARGE SCALE GENOMIC DNA]</scope>
    <source>
        <strain evidence="1 2">CBS 40295</strain>
    </source>
</reference>
<organism evidence="1 2">
    <name type="scientific">Exophiala mesophila</name>
    <name type="common">Black yeast-like fungus</name>
    <dbReference type="NCBI Taxonomy" id="212818"/>
    <lineage>
        <taxon>Eukaryota</taxon>
        <taxon>Fungi</taxon>
        <taxon>Dikarya</taxon>
        <taxon>Ascomycota</taxon>
        <taxon>Pezizomycotina</taxon>
        <taxon>Eurotiomycetes</taxon>
        <taxon>Chaetothyriomycetidae</taxon>
        <taxon>Chaetothyriales</taxon>
        <taxon>Herpotrichiellaceae</taxon>
        <taxon>Exophiala</taxon>
    </lineage>
</organism>